<dbReference type="Gene3D" id="3.40.50.150">
    <property type="entry name" value="Vaccinia Virus protein VP39"/>
    <property type="match status" value="1"/>
</dbReference>
<dbReference type="Proteomes" id="UP000319731">
    <property type="component" value="Unassembled WGS sequence"/>
</dbReference>
<proteinExistence type="predicted"/>
<dbReference type="InterPro" id="IPR019410">
    <property type="entry name" value="Methyltransf_16"/>
</dbReference>
<dbReference type="GO" id="GO:0032991">
    <property type="term" value="C:protein-containing complex"/>
    <property type="evidence" value="ECO:0007669"/>
    <property type="project" value="TreeGrafter"/>
</dbReference>
<sequence length="303" mass="34022">MSNTDQTLLSQIRNQYFQQIPIRLFNFHTIVPSLDLQEHILDTTTSAKRHQPHASYRLVFLKHLIHLCEVHALEVYEPIYDAVAACISTSNTETMTVKTYFPPSMQPIELHESMAMISGGTTGLVTWTASLRLAEYILANSNIFDKCSSVVELGAGAGLVSILASRLCKRDVYATDCHSQVVDNLIQNVELNQCSNVKVKVVDWEDKCTIGQVPASSFVLGADIVFDPVLIPHLLSTLDALMGDEAYIASTIRNQDTWNVFEDGLTQSEFQSVLVSVDNQAQKWIYPLEKEQVRIYKLSRKLK</sequence>
<dbReference type="InterPro" id="IPR029063">
    <property type="entry name" value="SAM-dependent_MTases_sf"/>
</dbReference>
<protein>
    <submittedName>
        <fullName evidence="1">Uncharacterized protein</fullName>
    </submittedName>
</protein>
<dbReference type="RefSeq" id="XP_031027879.1">
    <property type="nucleotide sequence ID" value="XM_031166083.1"/>
</dbReference>
<name>A0A507CJ08_9FUNG</name>
<dbReference type="CDD" id="cd02440">
    <property type="entry name" value="AdoMet_MTases"/>
    <property type="match status" value="1"/>
</dbReference>
<dbReference type="OrthoDB" id="194386at2759"/>
<organism evidence="1 2">
    <name type="scientific">Synchytrium microbalum</name>
    <dbReference type="NCBI Taxonomy" id="1806994"/>
    <lineage>
        <taxon>Eukaryota</taxon>
        <taxon>Fungi</taxon>
        <taxon>Fungi incertae sedis</taxon>
        <taxon>Chytridiomycota</taxon>
        <taxon>Chytridiomycota incertae sedis</taxon>
        <taxon>Chytridiomycetes</taxon>
        <taxon>Synchytriales</taxon>
        <taxon>Synchytriaceae</taxon>
        <taxon>Synchytrium</taxon>
    </lineage>
</organism>
<accession>A0A507CJ08</accession>
<evidence type="ECO:0000313" key="2">
    <source>
        <dbReference type="Proteomes" id="UP000319731"/>
    </source>
</evidence>
<dbReference type="SUPFAM" id="SSF53335">
    <property type="entry name" value="S-adenosyl-L-methionine-dependent methyltransferases"/>
    <property type="match status" value="1"/>
</dbReference>
<dbReference type="PANTHER" id="PTHR14614:SF130">
    <property type="entry name" value="PROTEIN-LYSINE N-METHYLTRANSFERASE EEF2KMT"/>
    <property type="match status" value="1"/>
</dbReference>
<dbReference type="AlphaFoldDB" id="A0A507CJ08"/>
<dbReference type="Pfam" id="PF10294">
    <property type="entry name" value="Methyltransf_16"/>
    <property type="match status" value="1"/>
</dbReference>
<dbReference type="PANTHER" id="PTHR14614">
    <property type="entry name" value="HEPATOCELLULAR CARCINOMA-ASSOCIATED ANTIGEN"/>
    <property type="match status" value="1"/>
</dbReference>
<comment type="caution">
    <text evidence="1">The sequence shown here is derived from an EMBL/GenBank/DDBJ whole genome shotgun (WGS) entry which is preliminary data.</text>
</comment>
<evidence type="ECO:0000313" key="1">
    <source>
        <dbReference type="EMBL" id="TPX38164.1"/>
    </source>
</evidence>
<dbReference type="EMBL" id="QEAO01000001">
    <property type="protein sequence ID" value="TPX38164.1"/>
    <property type="molecule type" value="Genomic_DNA"/>
</dbReference>
<dbReference type="STRING" id="1806994.A0A507CJ08"/>
<dbReference type="GeneID" id="42001380"/>
<keyword evidence="2" id="KW-1185">Reference proteome</keyword>
<reference evidence="1 2" key="1">
    <citation type="journal article" date="2019" name="Sci. Rep.">
        <title>Comparative genomics of chytrid fungi reveal insights into the obligate biotrophic and pathogenic lifestyle of Synchytrium endobioticum.</title>
        <authorList>
            <person name="van de Vossenberg B.T.L.H."/>
            <person name="Warris S."/>
            <person name="Nguyen H.D.T."/>
            <person name="van Gent-Pelzer M.P.E."/>
            <person name="Joly D.L."/>
            <person name="van de Geest H.C."/>
            <person name="Bonants P.J.M."/>
            <person name="Smith D.S."/>
            <person name="Levesque C.A."/>
            <person name="van der Lee T.A.J."/>
        </authorList>
    </citation>
    <scope>NUCLEOTIDE SEQUENCE [LARGE SCALE GENOMIC DNA]</scope>
    <source>
        <strain evidence="1 2">JEL517</strain>
    </source>
</reference>
<gene>
    <name evidence="1" type="ORF">SmJEL517_g00153</name>
</gene>